<sequence length="292" mass="33228">MAYRILKSDKSLTTALRRISDEQLGRAIAANGRPPEEADEAIHDIRKRCKKLRGLFRLVRSGFDDYADETRAVRDAARLSSSLRDAGVLLKTFDALLAETDPAPYAVLREVLGGETDAELLPDELSETLATQRLALKEIHARSRDWKVRGGTGTVLYAGLSRSWSHAARDMEATGSGATPEIFHDWRKRVKDHWYHSRLLQGFWPAGIRPHRKAVKELSELLGRYQDLTVFLERLDQADLPSEAEDMRRRAVARRDTLAYESRALGAKIFQGTPEDLPDEWARHWRKWASSR</sequence>
<dbReference type="Gene3D" id="1.40.20.10">
    <property type="entry name" value="CHAD domain"/>
    <property type="match status" value="1"/>
</dbReference>
<dbReference type="SMART" id="SM00880">
    <property type="entry name" value="CHAD"/>
    <property type="match status" value="1"/>
</dbReference>
<reference evidence="3" key="1">
    <citation type="submission" date="2016-10" db="EMBL/GenBank/DDBJ databases">
        <authorList>
            <person name="Varghese N."/>
            <person name="Submissions S."/>
        </authorList>
    </citation>
    <scope>NUCLEOTIDE SEQUENCE [LARGE SCALE GENOMIC DNA]</scope>
    <source>
        <strain evidence="3">DSM 10146</strain>
    </source>
</reference>
<evidence type="ECO:0000313" key="3">
    <source>
        <dbReference type="Proteomes" id="UP000198994"/>
    </source>
</evidence>
<dbReference type="OrthoDB" id="9810907at2"/>
<evidence type="ECO:0000259" key="1">
    <source>
        <dbReference type="PROSITE" id="PS51708"/>
    </source>
</evidence>
<organism evidence="2 3">
    <name type="scientific">Salipiger thiooxidans</name>
    <dbReference type="NCBI Taxonomy" id="282683"/>
    <lineage>
        <taxon>Bacteria</taxon>
        <taxon>Pseudomonadati</taxon>
        <taxon>Pseudomonadota</taxon>
        <taxon>Alphaproteobacteria</taxon>
        <taxon>Rhodobacterales</taxon>
        <taxon>Roseobacteraceae</taxon>
        <taxon>Salipiger</taxon>
    </lineage>
</organism>
<dbReference type="Pfam" id="PF05235">
    <property type="entry name" value="CHAD"/>
    <property type="match status" value="1"/>
</dbReference>
<keyword evidence="3" id="KW-1185">Reference proteome</keyword>
<evidence type="ECO:0000313" key="2">
    <source>
        <dbReference type="EMBL" id="SDF15169.1"/>
    </source>
</evidence>
<dbReference type="PANTHER" id="PTHR39339:SF1">
    <property type="entry name" value="CHAD DOMAIN-CONTAINING PROTEIN"/>
    <property type="match status" value="1"/>
</dbReference>
<dbReference type="STRING" id="282683.SAMN04488105_113118"/>
<dbReference type="InterPro" id="IPR038186">
    <property type="entry name" value="CHAD_dom_sf"/>
</dbReference>
<gene>
    <name evidence="2" type="ORF">SAMN04488105_113118</name>
</gene>
<dbReference type="PROSITE" id="PS51708">
    <property type="entry name" value="CHAD"/>
    <property type="match status" value="1"/>
</dbReference>
<dbReference type="PANTHER" id="PTHR39339">
    <property type="entry name" value="SLR1444 PROTEIN"/>
    <property type="match status" value="1"/>
</dbReference>
<name>A0A1G7IS85_9RHOB</name>
<accession>A0A1G7IS85</accession>
<dbReference type="RefSeq" id="WP_089962175.1">
    <property type="nucleotide sequence ID" value="NZ_FNAV01000013.1"/>
</dbReference>
<proteinExistence type="predicted"/>
<dbReference type="Proteomes" id="UP000198994">
    <property type="component" value="Unassembled WGS sequence"/>
</dbReference>
<dbReference type="EMBL" id="FNAV01000013">
    <property type="protein sequence ID" value="SDF15169.1"/>
    <property type="molecule type" value="Genomic_DNA"/>
</dbReference>
<dbReference type="InterPro" id="IPR007899">
    <property type="entry name" value="CHAD_dom"/>
</dbReference>
<feature type="domain" description="CHAD" evidence="1">
    <location>
        <begin position="9"/>
        <end position="286"/>
    </location>
</feature>
<dbReference type="AlphaFoldDB" id="A0A1G7IS85"/>
<protein>
    <submittedName>
        <fullName evidence="2">CHAD domain-containing protein</fullName>
    </submittedName>
</protein>